<dbReference type="EMBL" id="JAMYWD010002052">
    <property type="protein sequence ID" value="KAJ4940041.1"/>
    <property type="molecule type" value="Genomic_DNA"/>
</dbReference>
<dbReference type="AlphaFoldDB" id="A0A9Q0GPC5"/>
<proteinExistence type="predicted"/>
<dbReference type="OrthoDB" id="525027at2759"/>
<comment type="caution">
    <text evidence="2">The sequence shown here is derived from an EMBL/GenBank/DDBJ whole genome shotgun (WGS) entry which is preliminary data.</text>
</comment>
<dbReference type="GO" id="GO:0006351">
    <property type="term" value="P:DNA-templated transcription"/>
    <property type="evidence" value="ECO:0007669"/>
    <property type="project" value="InterPro"/>
</dbReference>
<name>A0A9Q0GPC5_9MAGN</name>
<evidence type="ECO:0000313" key="2">
    <source>
        <dbReference type="EMBL" id="KAJ4940041.1"/>
    </source>
</evidence>
<feature type="compositionally biased region" description="Polar residues" evidence="1">
    <location>
        <begin position="191"/>
        <end position="206"/>
    </location>
</feature>
<dbReference type="InterPro" id="IPR022709">
    <property type="entry name" value="SCAI"/>
</dbReference>
<dbReference type="Pfam" id="PF12070">
    <property type="entry name" value="SCAI"/>
    <property type="match status" value="1"/>
</dbReference>
<reference evidence="2" key="1">
    <citation type="journal article" date="2023" name="Plant J.">
        <title>The genome of the king protea, Protea cynaroides.</title>
        <authorList>
            <person name="Chang J."/>
            <person name="Duong T.A."/>
            <person name="Schoeman C."/>
            <person name="Ma X."/>
            <person name="Roodt D."/>
            <person name="Barker N."/>
            <person name="Li Z."/>
            <person name="Van de Peer Y."/>
            <person name="Mizrachi E."/>
        </authorList>
    </citation>
    <scope>NUCLEOTIDE SEQUENCE</scope>
    <source>
        <tissue evidence="2">Young leaves</tissue>
    </source>
</reference>
<evidence type="ECO:0000256" key="1">
    <source>
        <dbReference type="SAM" id="MobiDB-lite"/>
    </source>
</evidence>
<gene>
    <name evidence="2" type="ORF">NE237_014310</name>
</gene>
<sequence>MKLYLIGVISREAKLAVQGIEVLCEVSDCFLLVESVRNGEGYFSARFHVKSVLKLQGALLTSYHRNEVKFTEITLYTFRMLQCLEWEPSGSFYEKRPVESTNNGAIDESGASGLIDINLAMDMTDPTLPPNPRKTVLYRASATHLISVLATLCEVLPREIVLLVYISASGKAGQSPQMGSLKGSRIPSNKKVVSQSSHGHYNSQLGAPNHEKGDSSDYFGNSLWLGPRGSGGLNNFYPGDIIPFTRLPLFLIIDSDNSHAFKAGLSNLVFNLLDYFDYFSLKFYKERKRGGGGKEALYYNGHA</sequence>
<accession>A0A9Q0GPC5</accession>
<dbReference type="GO" id="GO:0003714">
    <property type="term" value="F:transcription corepressor activity"/>
    <property type="evidence" value="ECO:0007669"/>
    <property type="project" value="InterPro"/>
</dbReference>
<dbReference type="PANTHER" id="PTHR21243">
    <property type="entry name" value="PROTEIN SCAI"/>
    <property type="match status" value="1"/>
</dbReference>
<protein>
    <submittedName>
        <fullName evidence="2">Uncharacterized protein</fullName>
    </submittedName>
</protein>
<feature type="region of interest" description="Disordered" evidence="1">
    <location>
        <begin position="171"/>
        <end position="211"/>
    </location>
</feature>
<organism evidence="2 3">
    <name type="scientific">Protea cynaroides</name>
    <dbReference type="NCBI Taxonomy" id="273540"/>
    <lineage>
        <taxon>Eukaryota</taxon>
        <taxon>Viridiplantae</taxon>
        <taxon>Streptophyta</taxon>
        <taxon>Embryophyta</taxon>
        <taxon>Tracheophyta</taxon>
        <taxon>Spermatophyta</taxon>
        <taxon>Magnoliopsida</taxon>
        <taxon>Proteales</taxon>
        <taxon>Proteaceae</taxon>
        <taxon>Protea</taxon>
    </lineage>
</organism>
<evidence type="ECO:0000313" key="3">
    <source>
        <dbReference type="Proteomes" id="UP001141806"/>
    </source>
</evidence>
<dbReference type="Proteomes" id="UP001141806">
    <property type="component" value="Unassembled WGS sequence"/>
</dbReference>
<keyword evidence="3" id="KW-1185">Reference proteome</keyword>